<evidence type="ECO:0000313" key="2">
    <source>
        <dbReference type="EMBL" id="CAA9413315.1"/>
    </source>
</evidence>
<dbReference type="Pfam" id="PF12802">
    <property type="entry name" value="MarR_2"/>
    <property type="match status" value="1"/>
</dbReference>
<dbReference type="SMART" id="SM00347">
    <property type="entry name" value="HTH_MARR"/>
    <property type="match status" value="1"/>
</dbReference>
<protein>
    <submittedName>
        <fullName evidence="2">Transcriptional regulator, MarR family</fullName>
    </submittedName>
</protein>
<dbReference type="SUPFAM" id="SSF46785">
    <property type="entry name" value="Winged helix' DNA-binding domain"/>
    <property type="match status" value="1"/>
</dbReference>
<dbReference type="InterPro" id="IPR039422">
    <property type="entry name" value="MarR/SlyA-like"/>
</dbReference>
<dbReference type="InterPro" id="IPR036390">
    <property type="entry name" value="WH_DNA-bd_sf"/>
</dbReference>
<name>A0A6J4PL55_9ACTN</name>
<reference evidence="2" key="1">
    <citation type="submission" date="2020-02" db="EMBL/GenBank/DDBJ databases">
        <authorList>
            <person name="Meier V. D."/>
        </authorList>
    </citation>
    <scope>NUCLEOTIDE SEQUENCE</scope>
    <source>
        <strain evidence="2">AVDCRST_MAG03</strain>
    </source>
</reference>
<dbReference type="PANTHER" id="PTHR33164:SF43">
    <property type="entry name" value="HTH-TYPE TRANSCRIPTIONAL REPRESSOR YETL"/>
    <property type="match status" value="1"/>
</dbReference>
<dbReference type="InterPro" id="IPR036388">
    <property type="entry name" value="WH-like_DNA-bd_sf"/>
</dbReference>
<accession>A0A6J4PL55</accession>
<sequence>MDKWTAEGDAFGKIILEVFRLNGRLIDAGDGIAAPVGQTSARWQVLGVVSGGPASVAQVARAMGLARQSVQRTADLLAADGLVRYADNPHHRRAKLVMMTPKGQQTLDYIGRRQVRWANRIGGGHDLEQLRTAAAVLRQLRESLEQDEQDSGPSASSDV</sequence>
<dbReference type="PROSITE" id="PS50995">
    <property type="entry name" value="HTH_MARR_2"/>
    <property type="match status" value="1"/>
</dbReference>
<dbReference type="Gene3D" id="1.10.10.10">
    <property type="entry name" value="Winged helix-like DNA-binding domain superfamily/Winged helix DNA-binding domain"/>
    <property type="match status" value="1"/>
</dbReference>
<gene>
    <name evidence="2" type="ORF">AVDCRST_MAG03-2017</name>
</gene>
<proteinExistence type="predicted"/>
<feature type="domain" description="HTH marR-type" evidence="1">
    <location>
        <begin position="8"/>
        <end position="142"/>
    </location>
</feature>
<evidence type="ECO:0000259" key="1">
    <source>
        <dbReference type="PROSITE" id="PS50995"/>
    </source>
</evidence>
<dbReference type="AlphaFoldDB" id="A0A6J4PL55"/>
<dbReference type="GO" id="GO:0006950">
    <property type="term" value="P:response to stress"/>
    <property type="evidence" value="ECO:0007669"/>
    <property type="project" value="TreeGrafter"/>
</dbReference>
<dbReference type="InterPro" id="IPR000835">
    <property type="entry name" value="HTH_MarR-typ"/>
</dbReference>
<dbReference type="EMBL" id="CADCUT010000125">
    <property type="protein sequence ID" value="CAA9413315.1"/>
    <property type="molecule type" value="Genomic_DNA"/>
</dbReference>
<dbReference type="GO" id="GO:0003700">
    <property type="term" value="F:DNA-binding transcription factor activity"/>
    <property type="evidence" value="ECO:0007669"/>
    <property type="project" value="InterPro"/>
</dbReference>
<organism evidence="2">
    <name type="scientific">uncultured Rubrobacteraceae bacterium</name>
    <dbReference type="NCBI Taxonomy" id="349277"/>
    <lineage>
        <taxon>Bacteria</taxon>
        <taxon>Bacillati</taxon>
        <taxon>Actinomycetota</taxon>
        <taxon>Rubrobacteria</taxon>
        <taxon>Rubrobacterales</taxon>
        <taxon>Rubrobacteraceae</taxon>
        <taxon>environmental samples</taxon>
    </lineage>
</organism>
<dbReference type="PANTHER" id="PTHR33164">
    <property type="entry name" value="TRANSCRIPTIONAL REGULATOR, MARR FAMILY"/>
    <property type="match status" value="1"/>
</dbReference>